<comment type="caution">
    <text evidence="2">The sequence shown here is derived from an EMBL/GenBank/DDBJ whole genome shotgun (WGS) entry which is preliminary data.</text>
</comment>
<organism evidence="2 3">
    <name type="scientific">Streptomyces axinellae</name>
    <dbReference type="NCBI Taxonomy" id="552788"/>
    <lineage>
        <taxon>Bacteria</taxon>
        <taxon>Bacillati</taxon>
        <taxon>Actinomycetota</taxon>
        <taxon>Actinomycetes</taxon>
        <taxon>Kitasatosporales</taxon>
        <taxon>Streptomycetaceae</taxon>
        <taxon>Streptomyces</taxon>
    </lineage>
</organism>
<reference evidence="2 3" key="1">
    <citation type="journal article" date="2019" name="Int. J. Syst. Evol. Microbiol.">
        <title>The Global Catalogue of Microorganisms (GCM) 10K type strain sequencing project: providing services to taxonomists for standard genome sequencing and annotation.</title>
        <authorList>
            <consortium name="The Broad Institute Genomics Platform"/>
            <consortium name="The Broad Institute Genome Sequencing Center for Infectious Disease"/>
            <person name="Wu L."/>
            <person name="Ma J."/>
        </authorList>
    </citation>
    <scope>NUCLEOTIDE SEQUENCE [LARGE SCALE GENOMIC DNA]</scope>
    <source>
        <strain evidence="2 3">JCM 16373</strain>
    </source>
</reference>
<feature type="region of interest" description="Disordered" evidence="1">
    <location>
        <begin position="132"/>
        <end position="210"/>
    </location>
</feature>
<evidence type="ECO:0000256" key="1">
    <source>
        <dbReference type="SAM" id="MobiDB-lite"/>
    </source>
</evidence>
<feature type="compositionally biased region" description="Polar residues" evidence="1">
    <location>
        <begin position="171"/>
        <end position="185"/>
    </location>
</feature>
<feature type="region of interest" description="Disordered" evidence="1">
    <location>
        <begin position="1"/>
        <end position="52"/>
    </location>
</feature>
<protein>
    <submittedName>
        <fullName evidence="2">Uncharacterized protein</fullName>
    </submittedName>
</protein>
<dbReference type="Proteomes" id="UP001501447">
    <property type="component" value="Unassembled WGS sequence"/>
</dbReference>
<sequence length="210" mass="22770">MPGPWDGKWTAPPPAYEQHWEEAPSPEREQEWTRSPGDGPGGTQRWEGQESAQVTGVELAFVQEEELRLHSVRWERDAYFGSADESYVQAEIRGLAEERVLARDTGSGPESVQALVAAETTLLNTEWSRAVERGAARAAREHAARESAGQLPPNPLQGVRDTRRAAFGPGSPTSNGQTNGTGSSTPPAPRRSDVSRNGRRQGHRPGGGRG</sequence>
<feature type="compositionally biased region" description="Basic and acidic residues" evidence="1">
    <location>
        <begin position="132"/>
        <end position="145"/>
    </location>
</feature>
<evidence type="ECO:0000313" key="2">
    <source>
        <dbReference type="EMBL" id="GAA2623115.1"/>
    </source>
</evidence>
<name>A0ABN3QCX2_9ACTN</name>
<gene>
    <name evidence="2" type="ORF">GCM10009863_41760</name>
</gene>
<proteinExistence type="predicted"/>
<feature type="compositionally biased region" description="Basic and acidic residues" evidence="1">
    <location>
        <begin position="18"/>
        <end position="32"/>
    </location>
</feature>
<evidence type="ECO:0000313" key="3">
    <source>
        <dbReference type="Proteomes" id="UP001501447"/>
    </source>
</evidence>
<keyword evidence="3" id="KW-1185">Reference proteome</keyword>
<dbReference type="EMBL" id="BAAARJ010000013">
    <property type="protein sequence ID" value="GAA2623115.1"/>
    <property type="molecule type" value="Genomic_DNA"/>
</dbReference>
<dbReference type="RefSeq" id="WP_344567847.1">
    <property type="nucleotide sequence ID" value="NZ_BAAARJ010000013.1"/>
</dbReference>
<accession>A0ABN3QCX2</accession>